<dbReference type="Proteomes" id="UP000886998">
    <property type="component" value="Unassembled WGS sequence"/>
</dbReference>
<accession>A0A8X6YN53</accession>
<evidence type="ECO:0000313" key="1">
    <source>
        <dbReference type="EMBL" id="GFY73936.1"/>
    </source>
</evidence>
<sequence>MAQILFSSKRRLYFLDNEKIHFRLRILPNSTLIRPLKKSSASAPLRLPIQVAAESFDHDEEYLTNEMTLEEKFLFLTESHNHTITNSVVPQSNGGKRSSND</sequence>
<protein>
    <submittedName>
        <fullName evidence="1">Uncharacterized protein</fullName>
    </submittedName>
</protein>
<dbReference type="EMBL" id="BMAV01020465">
    <property type="protein sequence ID" value="GFY73936.1"/>
    <property type="molecule type" value="Genomic_DNA"/>
</dbReference>
<keyword evidence="2" id="KW-1185">Reference proteome</keyword>
<gene>
    <name evidence="1" type="ORF">TNIN_331371</name>
</gene>
<organism evidence="1 2">
    <name type="scientific">Trichonephila inaurata madagascariensis</name>
    <dbReference type="NCBI Taxonomy" id="2747483"/>
    <lineage>
        <taxon>Eukaryota</taxon>
        <taxon>Metazoa</taxon>
        <taxon>Ecdysozoa</taxon>
        <taxon>Arthropoda</taxon>
        <taxon>Chelicerata</taxon>
        <taxon>Arachnida</taxon>
        <taxon>Araneae</taxon>
        <taxon>Araneomorphae</taxon>
        <taxon>Entelegynae</taxon>
        <taxon>Araneoidea</taxon>
        <taxon>Nephilidae</taxon>
        <taxon>Trichonephila</taxon>
        <taxon>Trichonephila inaurata</taxon>
    </lineage>
</organism>
<reference evidence="1" key="1">
    <citation type="submission" date="2020-08" db="EMBL/GenBank/DDBJ databases">
        <title>Multicomponent nature underlies the extraordinary mechanical properties of spider dragline silk.</title>
        <authorList>
            <person name="Kono N."/>
            <person name="Nakamura H."/>
            <person name="Mori M."/>
            <person name="Yoshida Y."/>
            <person name="Ohtoshi R."/>
            <person name="Malay A.D."/>
            <person name="Moran D.A.P."/>
            <person name="Tomita M."/>
            <person name="Numata K."/>
            <person name="Arakawa K."/>
        </authorList>
    </citation>
    <scope>NUCLEOTIDE SEQUENCE</scope>
</reference>
<evidence type="ECO:0000313" key="2">
    <source>
        <dbReference type="Proteomes" id="UP000886998"/>
    </source>
</evidence>
<dbReference type="AlphaFoldDB" id="A0A8X6YN53"/>
<comment type="caution">
    <text evidence="1">The sequence shown here is derived from an EMBL/GenBank/DDBJ whole genome shotgun (WGS) entry which is preliminary data.</text>
</comment>
<proteinExistence type="predicted"/>
<dbReference type="OrthoDB" id="10277382at2759"/>
<name>A0A8X6YN53_9ARAC</name>